<evidence type="ECO:0000256" key="1">
    <source>
        <dbReference type="ARBA" id="ARBA00023002"/>
    </source>
</evidence>
<dbReference type="SUPFAM" id="SSF51905">
    <property type="entry name" value="FAD/NAD(P)-binding domain"/>
    <property type="match status" value="1"/>
</dbReference>
<comment type="caution">
    <text evidence="3">The sequence shown here is derived from an EMBL/GenBank/DDBJ whole genome shotgun (WGS) entry which is preliminary data.</text>
</comment>
<dbReference type="STRING" id="989370.AOQ71_31815"/>
<dbReference type="InterPro" id="IPR050631">
    <property type="entry name" value="PheA/TfdB_FAD_monoxygenase"/>
</dbReference>
<dbReference type="AlphaFoldDB" id="A0A0R3D7E0"/>
<dbReference type="GO" id="GO:0019622">
    <property type="term" value="P:3-(3-hydroxy)phenylpropionate catabolic process"/>
    <property type="evidence" value="ECO:0007669"/>
    <property type="project" value="TreeGrafter"/>
</dbReference>
<dbReference type="InterPro" id="IPR036188">
    <property type="entry name" value="FAD/NAD-bd_sf"/>
</dbReference>
<feature type="domain" description="FAD-binding" evidence="2">
    <location>
        <begin position="14"/>
        <end position="350"/>
    </location>
</feature>
<dbReference type="Proteomes" id="UP000051936">
    <property type="component" value="Unassembled WGS sequence"/>
</dbReference>
<evidence type="ECO:0000313" key="4">
    <source>
        <dbReference type="Proteomes" id="UP000051936"/>
    </source>
</evidence>
<name>A0A0R3D7E0_9BRAD</name>
<dbReference type="PANTHER" id="PTHR43476:SF3">
    <property type="entry name" value="FAD-BINDING MONOOXYGENASE"/>
    <property type="match status" value="1"/>
</dbReference>
<dbReference type="Gene3D" id="3.30.70.2450">
    <property type="match status" value="1"/>
</dbReference>
<dbReference type="RefSeq" id="WP_057755444.1">
    <property type="nucleotide sequence ID" value="NZ_LJYG01000108.1"/>
</dbReference>
<keyword evidence="1" id="KW-0560">Oxidoreductase</keyword>
<dbReference type="NCBIfam" id="NF004829">
    <property type="entry name" value="PRK06183.1-3"/>
    <property type="match status" value="1"/>
</dbReference>
<dbReference type="GO" id="GO:0071949">
    <property type="term" value="F:FAD binding"/>
    <property type="evidence" value="ECO:0007669"/>
    <property type="project" value="InterPro"/>
</dbReference>
<accession>A0A0R3D7E0</accession>
<dbReference type="EMBL" id="LJYG01000108">
    <property type="protein sequence ID" value="KRQ03314.1"/>
    <property type="molecule type" value="Genomic_DNA"/>
</dbReference>
<evidence type="ECO:0000313" key="3">
    <source>
        <dbReference type="EMBL" id="KRQ03314.1"/>
    </source>
</evidence>
<dbReference type="InterPro" id="IPR002938">
    <property type="entry name" value="FAD-bd"/>
</dbReference>
<dbReference type="PRINTS" id="PR00420">
    <property type="entry name" value="RNGMNOXGNASE"/>
</dbReference>
<keyword evidence="4" id="KW-1185">Reference proteome</keyword>
<sequence length="537" mass="58694">MVVESMAARVPLRDVEVAIVGAGPVGLMVANLLGAAGIQLAVLEANRGLLGLPRAIAYDAETLRLFALIGLLGDIEPGLIKNPHVRHLNSRGRILLQADMPAQGPYGQSSLGTFYQPDFERVLLRGLERFETVRVLFGHQVTSLLQGDEDAVLSITTRSGPASLRAKFVVGCDGGTSRMRDLLGAKLVGSTYAQRWLVVDAIVRGHQVNQISFYCDPSRPRVELPAVGERVRWEFMQLPGETEEELKNDDLITKLIVESTRYREVEIERKAVYTFHARVADRWRNGRGFLAGDAAHLMPPFAGQGMNGGMKDAVNLAWKLSSVLKGFAKEAILDSYQQERAPVVRKMVEVSRRLGAIIMPTNRVAAAFRDAVLACLNMSRAFRAFIGRGGVVPPPAIGRSLLTATGSDGLVGQMMLQPTVATLEGSFPLDTFQACHQWMVLGVGVDPITMLSARDRSILGVLGVRSVCINGRREWPQTLELQCNDAAFDTWLKRHAVRAVLVRPDRFIASRLNMKASDLQVLTAFEQSLDVAAPIAA</sequence>
<organism evidence="3 4">
    <name type="scientific">Bradyrhizobium manausense</name>
    <dbReference type="NCBI Taxonomy" id="989370"/>
    <lineage>
        <taxon>Bacteria</taxon>
        <taxon>Pseudomonadati</taxon>
        <taxon>Pseudomonadota</taxon>
        <taxon>Alphaproteobacteria</taxon>
        <taxon>Hyphomicrobiales</taxon>
        <taxon>Nitrobacteraceae</taxon>
        <taxon>Bradyrhizobium</taxon>
    </lineage>
</organism>
<dbReference type="Gene3D" id="3.50.50.60">
    <property type="entry name" value="FAD/NAD(P)-binding domain"/>
    <property type="match status" value="1"/>
</dbReference>
<evidence type="ECO:0000259" key="2">
    <source>
        <dbReference type="Pfam" id="PF01494"/>
    </source>
</evidence>
<dbReference type="GO" id="GO:0008688">
    <property type="term" value="F:3-(3-hydroxyphenyl)propionate hydroxylase activity"/>
    <property type="evidence" value="ECO:0007669"/>
    <property type="project" value="TreeGrafter"/>
</dbReference>
<dbReference type="Pfam" id="PF01494">
    <property type="entry name" value="FAD_binding_3"/>
    <property type="match status" value="1"/>
</dbReference>
<dbReference type="OrthoDB" id="9791689at2"/>
<protein>
    <recommendedName>
        <fullName evidence="2">FAD-binding domain-containing protein</fullName>
    </recommendedName>
</protein>
<gene>
    <name evidence="3" type="ORF">AOQ71_31815</name>
</gene>
<reference evidence="3 4" key="1">
    <citation type="submission" date="2015-09" db="EMBL/GenBank/DDBJ databases">
        <title>Draft Genome Sequence of Bradyrhizobium manausense Strain BR 3351T, a Novel Symbiotic Nitrogen-Fixing Alphaproteobacterium Isolated from Brazilian Amazon Rain Forest.</title>
        <authorList>
            <person name="De Araujo J.L."/>
            <person name="Zilli J.E."/>
        </authorList>
    </citation>
    <scope>NUCLEOTIDE SEQUENCE [LARGE SCALE GENOMIC DNA]</scope>
    <source>
        <strain evidence="3 4">BR3351</strain>
    </source>
</reference>
<proteinExistence type="predicted"/>
<dbReference type="PANTHER" id="PTHR43476">
    <property type="entry name" value="3-(3-HYDROXY-PHENYL)PROPIONATE/3-HYDROXYCINNAMIC ACID HYDROXYLASE"/>
    <property type="match status" value="1"/>
</dbReference>